<reference evidence="3" key="1">
    <citation type="submission" date="2016-11" db="UniProtKB">
        <authorList>
            <consortium name="WormBaseParasite"/>
        </authorList>
    </citation>
    <scope>IDENTIFICATION</scope>
</reference>
<organism evidence="2 3">
    <name type="scientific">Steinernema glaseri</name>
    <dbReference type="NCBI Taxonomy" id="37863"/>
    <lineage>
        <taxon>Eukaryota</taxon>
        <taxon>Metazoa</taxon>
        <taxon>Ecdysozoa</taxon>
        <taxon>Nematoda</taxon>
        <taxon>Chromadorea</taxon>
        <taxon>Rhabditida</taxon>
        <taxon>Tylenchina</taxon>
        <taxon>Panagrolaimomorpha</taxon>
        <taxon>Strongyloidoidea</taxon>
        <taxon>Steinernematidae</taxon>
        <taxon>Steinernema</taxon>
    </lineage>
</organism>
<feature type="compositionally biased region" description="Polar residues" evidence="1">
    <location>
        <begin position="108"/>
        <end position="131"/>
    </location>
</feature>
<evidence type="ECO:0000313" key="2">
    <source>
        <dbReference type="Proteomes" id="UP000095287"/>
    </source>
</evidence>
<feature type="region of interest" description="Disordered" evidence="1">
    <location>
        <begin position="1"/>
        <end position="30"/>
    </location>
</feature>
<keyword evidence="2" id="KW-1185">Reference proteome</keyword>
<accession>A0A1I7Y815</accession>
<feature type="compositionally biased region" description="Low complexity" evidence="1">
    <location>
        <begin position="145"/>
        <end position="154"/>
    </location>
</feature>
<evidence type="ECO:0000256" key="1">
    <source>
        <dbReference type="SAM" id="MobiDB-lite"/>
    </source>
</evidence>
<protein>
    <submittedName>
        <fullName evidence="3">Uncharacterized protein</fullName>
    </submittedName>
</protein>
<dbReference type="WBParaSite" id="L893_g13691.t1">
    <property type="protein sequence ID" value="L893_g13691.t1"/>
    <property type="gene ID" value="L893_g13691"/>
</dbReference>
<name>A0A1I7Y815_9BILA</name>
<dbReference type="AlphaFoldDB" id="A0A1I7Y815"/>
<feature type="region of interest" description="Disordered" evidence="1">
    <location>
        <begin position="69"/>
        <end position="156"/>
    </location>
</feature>
<feature type="compositionally biased region" description="Low complexity" evidence="1">
    <location>
        <begin position="83"/>
        <end position="100"/>
    </location>
</feature>
<evidence type="ECO:0000313" key="3">
    <source>
        <dbReference type="WBParaSite" id="L893_g13691.t1"/>
    </source>
</evidence>
<proteinExistence type="predicted"/>
<sequence length="236" mass="24582">MRRSLFLAAKVRGRASKDKEGGDRFAPGASRGTTFQAIHKATLIGKAQKASAIRQLSVKELTQGVICAPKAPPPIKTGHASLQQGHTQTTDQGGSDQTGSVGHKPAQHTPQAQQEQGGNQDMAQRQDTSQGGHAESPQPHHHHGQQGQPGQAAQRHVQAFSHLPGQGTAGSQKGAQATLCAGNQIGAVVNGVGLVHIRTRAYQLPGNINMVQPGRAQQGALPLIVADTDAAASPFF</sequence>
<dbReference type="Proteomes" id="UP000095287">
    <property type="component" value="Unplaced"/>
</dbReference>